<dbReference type="EMBL" id="BRXW01000458">
    <property type="protein sequence ID" value="GMH56881.1"/>
    <property type="molecule type" value="Genomic_DNA"/>
</dbReference>
<dbReference type="Proteomes" id="UP001165122">
    <property type="component" value="Unassembled WGS sequence"/>
</dbReference>
<evidence type="ECO:0000256" key="1">
    <source>
        <dbReference type="SAM" id="Phobius"/>
    </source>
</evidence>
<proteinExistence type="predicted"/>
<evidence type="ECO:0000313" key="3">
    <source>
        <dbReference type="Proteomes" id="UP001165122"/>
    </source>
</evidence>
<accession>A0A9W6ZR64</accession>
<keyword evidence="1" id="KW-0472">Membrane</keyword>
<sequence length="81" mass="8186">MSSSSAALPIVAASVVGALSLIYVVLSDVSVDLSICSILYSCCGLCCGELVEAAGSARFTLQRHLRGASVSLALALGELQP</sequence>
<protein>
    <submittedName>
        <fullName evidence="2">Uncharacterized protein</fullName>
    </submittedName>
</protein>
<name>A0A9W6ZR64_9STRA</name>
<evidence type="ECO:0000313" key="2">
    <source>
        <dbReference type="EMBL" id="GMH56881.1"/>
    </source>
</evidence>
<keyword evidence="1" id="KW-1133">Transmembrane helix</keyword>
<dbReference type="AlphaFoldDB" id="A0A9W6ZR64"/>
<comment type="caution">
    <text evidence="2">The sequence shown here is derived from an EMBL/GenBank/DDBJ whole genome shotgun (WGS) entry which is preliminary data.</text>
</comment>
<reference evidence="3" key="1">
    <citation type="journal article" date="2023" name="Commun. Biol.">
        <title>Genome analysis of Parmales, the sister group of diatoms, reveals the evolutionary specialization of diatoms from phago-mixotrophs to photoautotrophs.</title>
        <authorList>
            <person name="Ban H."/>
            <person name="Sato S."/>
            <person name="Yoshikawa S."/>
            <person name="Yamada K."/>
            <person name="Nakamura Y."/>
            <person name="Ichinomiya M."/>
            <person name="Sato N."/>
            <person name="Blanc-Mathieu R."/>
            <person name="Endo H."/>
            <person name="Kuwata A."/>
            <person name="Ogata H."/>
        </authorList>
    </citation>
    <scope>NUCLEOTIDE SEQUENCE [LARGE SCALE GENOMIC DNA]</scope>
    <source>
        <strain evidence="3">NIES 3700</strain>
    </source>
</reference>
<keyword evidence="3" id="KW-1185">Reference proteome</keyword>
<feature type="transmembrane region" description="Helical" evidence="1">
    <location>
        <begin position="6"/>
        <end position="26"/>
    </location>
</feature>
<keyword evidence="1" id="KW-0812">Transmembrane</keyword>
<organism evidence="2 3">
    <name type="scientific">Triparma laevis f. longispina</name>
    <dbReference type="NCBI Taxonomy" id="1714387"/>
    <lineage>
        <taxon>Eukaryota</taxon>
        <taxon>Sar</taxon>
        <taxon>Stramenopiles</taxon>
        <taxon>Ochrophyta</taxon>
        <taxon>Bolidophyceae</taxon>
        <taxon>Parmales</taxon>
        <taxon>Triparmaceae</taxon>
        <taxon>Triparma</taxon>
    </lineage>
</organism>
<gene>
    <name evidence="2" type="ORF">TrLO_g11291</name>
</gene>